<feature type="transmembrane region" description="Helical" evidence="5">
    <location>
        <begin position="222"/>
        <end position="242"/>
    </location>
</feature>
<dbReference type="SUPFAM" id="SSF103473">
    <property type="entry name" value="MFS general substrate transporter"/>
    <property type="match status" value="1"/>
</dbReference>
<reference evidence="6 7" key="1">
    <citation type="journal article" date="2013" name="PLoS Genet.">
        <title>Comparative genome structure, secondary metabolite, and effector coding capacity across Cochliobolus pathogens.</title>
        <authorList>
            <person name="Condon B.J."/>
            <person name="Leng Y."/>
            <person name="Wu D."/>
            <person name="Bushley K.E."/>
            <person name="Ohm R.A."/>
            <person name="Otillar R."/>
            <person name="Martin J."/>
            <person name="Schackwitz W."/>
            <person name="Grimwood J."/>
            <person name="MohdZainudin N."/>
            <person name="Xue C."/>
            <person name="Wang R."/>
            <person name="Manning V.A."/>
            <person name="Dhillon B."/>
            <person name="Tu Z.J."/>
            <person name="Steffenson B.J."/>
            <person name="Salamov A."/>
            <person name="Sun H."/>
            <person name="Lowry S."/>
            <person name="LaButti K."/>
            <person name="Han J."/>
            <person name="Copeland A."/>
            <person name="Lindquist E."/>
            <person name="Barry K."/>
            <person name="Schmutz J."/>
            <person name="Baker S.E."/>
            <person name="Ciuffetti L.M."/>
            <person name="Grigoriev I.V."/>
            <person name="Zhong S."/>
            <person name="Turgeon B.G."/>
        </authorList>
    </citation>
    <scope>NUCLEOTIDE SEQUENCE [LARGE SCALE GENOMIC DNA]</scope>
    <source>
        <strain evidence="6 7">FI3</strain>
    </source>
</reference>
<dbReference type="HOGENOM" id="CLU_008455_13_4_1"/>
<sequence length="543" mass="59605">MDASKEKPSIENIEFEGGKDINDNIQQANGDIVLLSGSDEIRKIPVPTDDPNDPLNFSTLRKWGIVVTCCWFSIFSLIAVSGTGAFMATLYGMYIPQGHTPEEVTGLSTYSTMVMAFGCLGLLPLAFIFGRRPVFLFAVLLCFVTNITAATAKDFNAHLISRIFLGIGTGATESLLPLILSDVTFLHERSFYFGLYWSVQNCVNAGLQISNSYLVAASSWRMFYWFFAVTLGLSTLLVVFLAPETKFQRSPTLLNGQVIYTDEFGTTRIVTDPIAIAQYGELERIETRKIVKKSFVQELKPWSDVTPNGFSVWLNAYIKIGKAATAPGIIYSLLVSSISLGVAIGITLVYSSVLEQDYGWNAKSVGLFNAGVMPACFASMLYSGYCADKINIWLARRNGGVHKPEHHLVHLIIPTLTGIIGIVAIAIGAQWPERYSAWGMVIGWAIYEFSFTCILITTTTFAAEVIPENPGAGVVVVVGGKNLVSFGAAYGIVPMTHVFSYIKTFMILMGIFISICLLGIPVYFLNSKWRKITGKEPGYKTSY</sequence>
<evidence type="ECO:0008006" key="8">
    <source>
        <dbReference type="Google" id="ProtNLM"/>
    </source>
</evidence>
<dbReference type="GeneID" id="26257472"/>
<dbReference type="AlphaFoldDB" id="W7DR32"/>
<comment type="subcellular location">
    <subcellularLocation>
        <location evidence="1">Membrane</location>
        <topology evidence="1">Multi-pass membrane protein</topology>
    </subcellularLocation>
</comment>
<feature type="transmembrane region" description="Helical" evidence="5">
    <location>
        <begin position="505"/>
        <end position="525"/>
    </location>
</feature>
<feature type="transmembrane region" description="Helical" evidence="5">
    <location>
        <begin position="437"/>
        <end position="462"/>
    </location>
</feature>
<evidence type="ECO:0000256" key="1">
    <source>
        <dbReference type="ARBA" id="ARBA00004141"/>
    </source>
</evidence>
<feature type="transmembrane region" description="Helical" evidence="5">
    <location>
        <begin position="63"/>
        <end position="95"/>
    </location>
</feature>
<dbReference type="Proteomes" id="UP000054337">
    <property type="component" value="Unassembled WGS sequence"/>
</dbReference>
<dbReference type="Gene3D" id="1.20.1250.20">
    <property type="entry name" value="MFS general substrate transporter like domains"/>
    <property type="match status" value="1"/>
</dbReference>
<evidence type="ECO:0000313" key="7">
    <source>
        <dbReference type="Proteomes" id="UP000054337"/>
    </source>
</evidence>
<dbReference type="RefSeq" id="XP_014550297.1">
    <property type="nucleotide sequence ID" value="XM_014694811.1"/>
</dbReference>
<dbReference type="Pfam" id="PF07690">
    <property type="entry name" value="MFS_1"/>
    <property type="match status" value="1"/>
</dbReference>
<evidence type="ECO:0000256" key="4">
    <source>
        <dbReference type="ARBA" id="ARBA00023136"/>
    </source>
</evidence>
<evidence type="ECO:0000313" key="6">
    <source>
        <dbReference type="EMBL" id="EUN20723.1"/>
    </source>
</evidence>
<keyword evidence="3 5" id="KW-1133">Transmembrane helix</keyword>
<evidence type="ECO:0000256" key="2">
    <source>
        <dbReference type="ARBA" id="ARBA00022692"/>
    </source>
</evidence>
<feature type="transmembrane region" description="Helical" evidence="5">
    <location>
        <begin position="134"/>
        <end position="152"/>
    </location>
</feature>
<dbReference type="GO" id="GO:0022857">
    <property type="term" value="F:transmembrane transporter activity"/>
    <property type="evidence" value="ECO:0007669"/>
    <property type="project" value="InterPro"/>
</dbReference>
<feature type="transmembrane region" description="Helical" evidence="5">
    <location>
        <begin position="365"/>
        <end position="387"/>
    </location>
</feature>
<dbReference type="InterPro" id="IPR011701">
    <property type="entry name" value="MFS"/>
</dbReference>
<feature type="transmembrane region" description="Helical" evidence="5">
    <location>
        <begin position="408"/>
        <end position="431"/>
    </location>
</feature>
<proteinExistence type="predicted"/>
<accession>W7DR32</accession>
<keyword evidence="4 5" id="KW-0472">Membrane</keyword>
<dbReference type="EMBL" id="KI968899">
    <property type="protein sequence ID" value="EUN20723.1"/>
    <property type="molecule type" value="Genomic_DNA"/>
</dbReference>
<feature type="transmembrane region" description="Helical" evidence="5">
    <location>
        <begin position="329"/>
        <end position="353"/>
    </location>
</feature>
<dbReference type="InterPro" id="IPR036259">
    <property type="entry name" value="MFS_trans_sf"/>
</dbReference>
<feature type="transmembrane region" description="Helical" evidence="5">
    <location>
        <begin position="474"/>
        <end position="493"/>
    </location>
</feature>
<dbReference type="GO" id="GO:0005886">
    <property type="term" value="C:plasma membrane"/>
    <property type="evidence" value="ECO:0007669"/>
    <property type="project" value="TreeGrafter"/>
</dbReference>
<evidence type="ECO:0000256" key="5">
    <source>
        <dbReference type="SAM" id="Phobius"/>
    </source>
</evidence>
<organism evidence="6 7">
    <name type="scientific">Bipolaris victoriae (strain FI3)</name>
    <name type="common">Victoria blight of oats agent</name>
    <name type="synonym">Cochliobolus victoriae</name>
    <dbReference type="NCBI Taxonomy" id="930091"/>
    <lineage>
        <taxon>Eukaryota</taxon>
        <taxon>Fungi</taxon>
        <taxon>Dikarya</taxon>
        <taxon>Ascomycota</taxon>
        <taxon>Pezizomycotina</taxon>
        <taxon>Dothideomycetes</taxon>
        <taxon>Pleosporomycetidae</taxon>
        <taxon>Pleosporales</taxon>
        <taxon>Pleosporineae</taxon>
        <taxon>Pleosporaceae</taxon>
        <taxon>Bipolaris</taxon>
    </lineage>
</organism>
<name>W7DR32_BIPV3</name>
<dbReference type="PANTHER" id="PTHR23502:SF34">
    <property type="entry name" value="PROTEIN HOL1"/>
    <property type="match status" value="1"/>
</dbReference>
<evidence type="ECO:0000256" key="3">
    <source>
        <dbReference type="ARBA" id="ARBA00022989"/>
    </source>
</evidence>
<feature type="transmembrane region" description="Helical" evidence="5">
    <location>
        <begin position="107"/>
        <end position="128"/>
    </location>
</feature>
<keyword evidence="7" id="KW-1185">Reference proteome</keyword>
<protein>
    <recommendedName>
        <fullName evidence="8">Major facilitator superfamily (MFS) profile domain-containing protein</fullName>
    </recommendedName>
</protein>
<dbReference type="PANTHER" id="PTHR23502">
    <property type="entry name" value="MAJOR FACILITATOR SUPERFAMILY"/>
    <property type="match status" value="1"/>
</dbReference>
<gene>
    <name evidence="6" type="ORF">COCVIDRAFT_43144</name>
</gene>
<keyword evidence="2 5" id="KW-0812">Transmembrane</keyword>